<evidence type="ECO:0000256" key="5">
    <source>
        <dbReference type="ARBA" id="ARBA00023239"/>
    </source>
</evidence>
<dbReference type="EMBL" id="JYDU01000703">
    <property type="protein sequence ID" value="KRX84544.1"/>
    <property type="molecule type" value="Genomic_DNA"/>
</dbReference>
<dbReference type="STRING" id="6337.A0A0V0X930"/>
<evidence type="ECO:0000256" key="3">
    <source>
        <dbReference type="ARBA" id="ARBA00013068"/>
    </source>
</evidence>
<dbReference type="EC" id="4.1.2.13" evidence="3"/>
<sequence length="194" mass="21372">MSRFQPYLSESQEKDLFEIAQAICAPGKGILAADESTATCGKRFQTIGVENTAENRRLYRQLLFSADRSLAQNISGVILFEETLYQKSDDGKTLPTLLTERGIIPGIKVDKGVVPLGGTDNETTTQGLDDLASRCAEYRKLGCRFAKWRCVLKITAHTPSYLAMLENANVLARYASICQQNGLVPIVEPEVLPD</sequence>
<reference evidence="6 7" key="1">
    <citation type="submission" date="2015-01" db="EMBL/GenBank/DDBJ databases">
        <title>Evolution of Trichinella species and genotypes.</title>
        <authorList>
            <person name="Korhonen P.K."/>
            <person name="Edoardo P."/>
            <person name="Giuseppe L.R."/>
            <person name="Gasser R.B."/>
        </authorList>
    </citation>
    <scope>NUCLEOTIDE SEQUENCE [LARGE SCALE GENOMIC DNA]</scope>
    <source>
        <strain evidence="6">ISS141</strain>
    </source>
</reference>
<dbReference type="PANTHER" id="PTHR11627">
    <property type="entry name" value="FRUCTOSE-BISPHOSPHATE ALDOLASE"/>
    <property type="match status" value="1"/>
</dbReference>
<dbReference type="InterPro" id="IPR013785">
    <property type="entry name" value="Aldolase_TIM"/>
</dbReference>
<dbReference type="GO" id="GO:0006096">
    <property type="term" value="P:glycolytic process"/>
    <property type="evidence" value="ECO:0007669"/>
    <property type="project" value="UniProtKB-UniPathway"/>
</dbReference>
<evidence type="ECO:0000313" key="6">
    <source>
        <dbReference type="EMBL" id="KRX84544.1"/>
    </source>
</evidence>
<evidence type="ECO:0000313" key="7">
    <source>
        <dbReference type="Proteomes" id="UP000054815"/>
    </source>
</evidence>
<name>A0A0V0X930_TRIPS</name>
<proteinExistence type="inferred from homology"/>
<feature type="non-terminal residue" evidence="6">
    <location>
        <position position="194"/>
    </location>
</feature>
<dbReference type="GO" id="GO:0004332">
    <property type="term" value="F:fructose-bisphosphate aldolase activity"/>
    <property type="evidence" value="ECO:0007669"/>
    <property type="project" value="UniProtKB-EC"/>
</dbReference>
<comment type="caution">
    <text evidence="6">The sequence shown here is derived from an EMBL/GenBank/DDBJ whole genome shotgun (WGS) entry which is preliminary data.</text>
</comment>
<evidence type="ECO:0000256" key="2">
    <source>
        <dbReference type="ARBA" id="ARBA00010387"/>
    </source>
</evidence>
<comment type="similarity">
    <text evidence="2">Belongs to the class I fructose-bisphosphate aldolase family.</text>
</comment>
<dbReference type="Gene3D" id="3.20.20.70">
    <property type="entry name" value="Aldolase class I"/>
    <property type="match status" value="1"/>
</dbReference>
<dbReference type="NCBIfam" id="NF033379">
    <property type="entry name" value="FrucBisAld_I"/>
    <property type="match status" value="1"/>
</dbReference>
<evidence type="ECO:0000256" key="1">
    <source>
        <dbReference type="ARBA" id="ARBA00004714"/>
    </source>
</evidence>
<dbReference type="AlphaFoldDB" id="A0A0V0X930"/>
<dbReference type="SUPFAM" id="SSF51569">
    <property type="entry name" value="Aldolase"/>
    <property type="match status" value="1"/>
</dbReference>
<dbReference type="UniPathway" id="UPA00109">
    <property type="reaction ID" value="UER00183"/>
</dbReference>
<protein>
    <recommendedName>
        <fullName evidence="3">fructose-bisphosphate aldolase</fullName>
        <ecNumber evidence="3">4.1.2.13</ecNumber>
    </recommendedName>
</protein>
<dbReference type="InterPro" id="IPR000741">
    <property type="entry name" value="FBA_I"/>
</dbReference>
<accession>A0A0V0X930</accession>
<dbReference type="Pfam" id="PF00274">
    <property type="entry name" value="Glycolytic"/>
    <property type="match status" value="1"/>
</dbReference>
<gene>
    <name evidence="6" type="ORF">T4E_10893</name>
</gene>
<organism evidence="6 7">
    <name type="scientific">Trichinella pseudospiralis</name>
    <name type="common">Parasitic roundworm</name>
    <dbReference type="NCBI Taxonomy" id="6337"/>
    <lineage>
        <taxon>Eukaryota</taxon>
        <taxon>Metazoa</taxon>
        <taxon>Ecdysozoa</taxon>
        <taxon>Nematoda</taxon>
        <taxon>Enoplea</taxon>
        <taxon>Dorylaimia</taxon>
        <taxon>Trichinellida</taxon>
        <taxon>Trichinellidae</taxon>
        <taxon>Trichinella</taxon>
    </lineage>
</organism>
<keyword evidence="5" id="KW-0456">Lyase</keyword>
<comment type="pathway">
    <text evidence="1">Carbohydrate degradation; glycolysis; D-glyceraldehyde 3-phosphate and glycerone phosphate from D-glucose: step 4/4.</text>
</comment>
<dbReference type="Proteomes" id="UP000054815">
    <property type="component" value="Unassembled WGS sequence"/>
</dbReference>
<keyword evidence="4" id="KW-0324">Glycolysis</keyword>
<evidence type="ECO:0000256" key="4">
    <source>
        <dbReference type="ARBA" id="ARBA00023152"/>
    </source>
</evidence>